<evidence type="ECO:0000259" key="2">
    <source>
        <dbReference type="PROSITE" id="PS50142"/>
    </source>
</evidence>
<evidence type="ECO:0000256" key="1">
    <source>
        <dbReference type="SAM" id="MobiDB-lite"/>
    </source>
</evidence>
<organism evidence="3 5">
    <name type="scientific">Alternaria alternata</name>
    <name type="common">Alternaria rot fungus</name>
    <name type="synonym">Torula alternata</name>
    <dbReference type="NCBI Taxonomy" id="5599"/>
    <lineage>
        <taxon>Eukaryota</taxon>
        <taxon>Fungi</taxon>
        <taxon>Dikarya</taxon>
        <taxon>Ascomycota</taxon>
        <taxon>Pezizomycotina</taxon>
        <taxon>Dothideomycetes</taxon>
        <taxon>Pleosporomycetidae</taxon>
        <taxon>Pleosporales</taxon>
        <taxon>Pleosporineae</taxon>
        <taxon>Pleosporaceae</taxon>
        <taxon>Alternaria</taxon>
        <taxon>Alternaria sect. Alternaria</taxon>
        <taxon>Alternaria alternata complex</taxon>
    </lineage>
</organism>
<dbReference type="InterPro" id="IPR036389">
    <property type="entry name" value="RNase_III_sf"/>
</dbReference>
<gene>
    <name evidence="4" type="ORF">AA0117_g13268</name>
    <name evidence="3" type="ORF">CC77DRAFT_948831</name>
</gene>
<dbReference type="GO" id="GO:0006396">
    <property type="term" value="P:RNA processing"/>
    <property type="evidence" value="ECO:0007669"/>
    <property type="project" value="InterPro"/>
</dbReference>
<dbReference type="Proteomes" id="UP000077248">
    <property type="component" value="Unassembled WGS sequence"/>
</dbReference>
<dbReference type="Proteomes" id="UP000291422">
    <property type="component" value="Unassembled WGS sequence"/>
</dbReference>
<dbReference type="InterPro" id="IPR000999">
    <property type="entry name" value="RNase_III_dom"/>
</dbReference>
<name>A0A177D551_ALTAL</name>
<evidence type="ECO:0000313" key="5">
    <source>
        <dbReference type="Proteomes" id="UP000077248"/>
    </source>
</evidence>
<dbReference type="VEuPathDB" id="FungiDB:CC77DRAFT_948831"/>
<dbReference type="OMA" id="NYDGNRK"/>
<protein>
    <recommendedName>
        <fullName evidence="2">RNase III domain-containing protein</fullName>
    </recommendedName>
</protein>
<dbReference type="EMBL" id="KV441500">
    <property type="protein sequence ID" value="OAG14367.1"/>
    <property type="molecule type" value="Genomic_DNA"/>
</dbReference>
<evidence type="ECO:0000313" key="3">
    <source>
        <dbReference type="EMBL" id="OAG14367.1"/>
    </source>
</evidence>
<proteinExistence type="predicted"/>
<reference evidence="3 5" key="1">
    <citation type="submission" date="2016-05" db="EMBL/GenBank/DDBJ databases">
        <title>Comparative analysis of secretome profiles of manganese(II)-oxidizing ascomycete fungi.</title>
        <authorList>
            <consortium name="DOE Joint Genome Institute"/>
            <person name="Zeiner C.A."/>
            <person name="Purvine S.O."/>
            <person name="Zink E.M."/>
            <person name="Wu S."/>
            <person name="Pasa-Tolic L."/>
            <person name="Chaput D.L."/>
            <person name="Haridas S."/>
            <person name="Grigoriev I.V."/>
            <person name="Santelli C.M."/>
            <person name="Hansel C.M."/>
        </authorList>
    </citation>
    <scope>NUCLEOTIDE SEQUENCE [LARGE SCALE GENOMIC DNA]</scope>
    <source>
        <strain evidence="3 5">SRC1lrK2f</strain>
    </source>
</reference>
<dbReference type="GO" id="GO:0004525">
    <property type="term" value="F:ribonuclease III activity"/>
    <property type="evidence" value="ECO:0007669"/>
    <property type="project" value="InterPro"/>
</dbReference>
<accession>A0A177D551</accession>
<feature type="compositionally biased region" description="Polar residues" evidence="1">
    <location>
        <begin position="187"/>
        <end position="208"/>
    </location>
</feature>
<dbReference type="KEGG" id="aalt:CC77DRAFT_948831"/>
<reference evidence="6" key="2">
    <citation type="journal article" date="2019" name="bioRxiv">
        <title>Genomics, evolutionary history and diagnostics of the Alternaria alternata species group including apple and Asian pear pathotypes.</title>
        <authorList>
            <person name="Armitage A.D."/>
            <person name="Cockerton H.M."/>
            <person name="Sreenivasaprasad S."/>
            <person name="Woodhall J.W."/>
            <person name="Lane C.R."/>
            <person name="Harrison R.J."/>
            <person name="Clarkson J.P."/>
        </authorList>
    </citation>
    <scope>NUCLEOTIDE SEQUENCE [LARGE SCALE GENOMIC DNA]</scope>
    <source>
        <strain evidence="6">FERA 1177</strain>
    </source>
</reference>
<dbReference type="RefSeq" id="XP_018379788.1">
    <property type="nucleotide sequence ID" value="XM_018535220.1"/>
</dbReference>
<evidence type="ECO:0000313" key="6">
    <source>
        <dbReference type="Proteomes" id="UP000291422"/>
    </source>
</evidence>
<dbReference type="GeneID" id="29120814"/>
<dbReference type="SUPFAM" id="SSF69065">
    <property type="entry name" value="RNase III domain-like"/>
    <property type="match status" value="1"/>
</dbReference>
<keyword evidence="5" id="KW-1185">Reference proteome</keyword>
<sequence length="606" mass="66748">MTSFASAQVIENIVGYRFRSRHDDLQKALRAAGAVEEDWDGNRKLAQLGTALSEFLLNYLAFEAGVTRAYANDFKTKVTSNEHRASIARRTGISDHITFNEQEGAQSASVLAKAVNAVIAVIFFDCGQDIGVVLKTMRHLGMFTLAGQSVDPALLSLDEFPNSLDVKSLARSLFGVDMNSHLLSTKASNDRGFSTCPSTQLDGTTDSGKTAAEKDILGQAQNGSQRPPFQDHYGFDGEEANVEFAADCSPDGSMSTAAPTVADREEARRCDTTRAAGQSGKPTGKRGDIDKGESGHRRKLRRHDTPSSLDLFGTYLAEEERKCEVWGHQAPRDTFLTPPIRRAIQNLSKGKTEVMTRILIHIGSPCLIGGLQDILESCKTQERCTTSEAMCMVSRAERIRVIASLGHTMSRSQLLRRYHVLQLFKDCGGPDTSTWEIAVTPSSLTQRSGKRGNPLNRSVADLTERMMEETFPAIDSSTDEYTTKYRWISDIRRLGQRLCMLETRFGKGILGLMLDQGVAGTDIGITDKMIMTPNNVEYAEFLDILDRSQGDLLRGLSRAVLPTVQALTLGDVHEWRLFDVGKITVDDIMKYPKGSSVFLELINKAV</sequence>
<reference evidence="4" key="3">
    <citation type="journal article" date="2019" name="J. ISSAAS">
        <title>Genomics, evolutionary history and diagnostics of the Alternaria alternata species group including apple and Asian pear pathotypes.</title>
        <authorList>
            <person name="Armitage A.D."/>
            <person name="Cockerton H.M."/>
            <person name="Sreenivasaprasad S."/>
            <person name="Woodhall J."/>
            <person name="Lane C."/>
            <person name="Harrison R.J."/>
            <person name="Clarkson J.P."/>
        </authorList>
    </citation>
    <scope>NUCLEOTIDE SEQUENCE</scope>
    <source>
        <strain evidence="4">FERA 1177</strain>
    </source>
</reference>
<feature type="region of interest" description="Disordered" evidence="1">
    <location>
        <begin position="187"/>
        <end position="209"/>
    </location>
</feature>
<feature type="compositionally biased region" description="Basic and acidic residues" evidence="1">
    <location>
        <begin position="262"/>
        <end position="272"/>
    </location>
</feature>
<feature type="domain" description="RNase III" evidence="2">
    <location>
        <begin position="7"/>
        <end position="127"/>
    </location>
</feature>
<dbReference type="AlphaFoldDB" id="A0A177D551"/>
<dbReference type="Gene3D" id="1.10.1520.10">
    <property type="entry name" value="Ribonuclease III domain"/>
    <property type="match status" value="1"/>
</dbReference>
<feature type="region of interest" description="Disordered" evidence="1">
    <location>
        <begin position="246"/>
        <end position="304"/>
    </location>
</feature>
<dbReference type="EMBL" id="PDXD01000187">
    <property type="protein sequence ID" value="RYN56235.1"/>
    <property type="molecule type" value="Genomic_DNA"/>
</dbReference>
<dbReference type="PROSITE" id="PS50142">
    <property type="entry name" value="RNASE_3_2"/>
    <property type="match status" value="1"/>
</dbReference>
<evidence type="ECO:0000313" key="4">
    <source>
        <dbReference type="EMBL" id="RYN56235.1"/>
    </source>
</evidence>
<feature type="compositionally biased region" description="Basic and acidic residues" evidence="1">
    <location>
        <begin position="285"/>
        <end position="295"/>
    </location>
</feature>